<keyword evidence="2" id="KW-1185">Reference proteome</keyword>
<accession>C4JW77</accession>
<dbReference type="KEGG" id="ure:UREG_06819"/>
<organism evidence="1 2">
    <name type="scientific">Uncinocarpus reesii (strain UAMH 1704)</name>
    <dbReference type="NCBI Taxonomy" id="336963"/>
    <lineage>
        <taxon>Eukaryota</taxon>
        <taxon>Fungi</taxon>
        <taxon>Dikarya</taxon>
        <taxon>Ascomycota</taxon>
        <taxon>Pezizomycotina</taxon>
        <taxon>Eurotiomycetes</taxon>
        <taxon>Eurotiomycetidae</taxon>
        <taxon>Onygenales</taxon>
        <taxon>Onygenaceae</taxon>
        <taxon>Uncinocarpus</taxon>
    </lineage>
</organism>
<dbReference type="AlphaFoldDB" id="C4JW77"/>
<name>C4JW77_UNCRE</name>
<dbReference type="OrthoDB" id="4206905at2759"/>
<reference evidence="2" key="1">
    <citation type="journal article" date="2009" name="Genome Res.">
        <title>Comparative genomic analyses of the human fungal pathogens Coccidioides and their relatives.</title>
        <authorList>
            <person name="Sharpton T.J."/>
            <person name="Stajich J.E."/>
            <person name="Rounsley S.D."/>
            <person name="Gardner M.J."/>
            <person name="Wortman J.R."/>
            <person name="Jordar V.S."/>
            <person name="Maiti R."/>
            <person name="Kodira C.D."/>
            <person name="Neafsey D.E."/>
            <person name="Zeng Q."/>
            <person name="Hung C.-Y."/>
            <person name="McMahan C."/>
            <person name="Muszewska A."/>
            <person name="Grynberg M."/>
            <person name="Mandel M.A."/>
            <person name="Kellner E.M."/>
            <person name="Barker B.M."/>
            <person name="Galgiani J.N."/>
            <person name="Orbach M.J."/>
            <person name="Kirkland T.N."/>
            <person name="Cole G.T."/>
            <person name="Henn M.R."/>
            <person name="Birren B.W."/>
            <person name="Taylor J.W."/>
        </authorList>
    </citation>
    <scope>NUCLEOTIDE SEQUENCE [LARGE SCALE GENOMIC DNA]</scope>
    <source>
        <strain evidence="2">UAMH 1704</strain>
    </source>
</reference>
<gene>
    <name evidence="1" type="ORF">UREG_06819</name>
</gene>
<dbReference type="RefSeq" id="XP_002583852.1">
    <property type="nucleotide sequence ID" value="XM_002583806.1"/>
</dbReference>
<dbReference type="HOGENOM" id="CLU_1273100_0_0_1"/>
<evidence type="ECO:0000313" key="2">
    <source>
        <dbReference type="Proteomes" id="UP000002058"/>
    </source>
</evidence>
<evidence type="ECO:0000313" key="1">
    <source>
        <dbReference type="EMBL" id="EEP81954.1"/>
    </source>
</evidence>
<sequence length="217" mass="24288">MATATKFDVTDPRVQRKKVMIKQLRAMYADLKQFKPSSLNESYLERFNIKLLPLDLVQPAKSGPCFYKPMSEDTLSTNEKDYISSPDPEDGFDSRALHVGINLGRACLDGSTDWKTGPIGACYEGNPGSAIIGNVASGAHYDWGVDEQVVAWSNAIPHCKFQIHHDTAAEERLRPSEVLPILAVMRWRMGLWRYLPHEIFPVGSVAMMTMLVICITD</sequence>
<dbReference type="VEuPathDB" id="FungiDB:UREG_06819"/>
<dbReference type="Proteomes" id="UP000002058">
    <property type="component" value="Unassembled WGS sequence"/>
</dbReference>
<dbReference type="EMBL" id="CH476618">
    <property type="protein sequence ID" value="EEP81954.1"/>
    <property type="molecule type" value="Genomic_DNA"/>
</dbReference>
<protein>
    <submittedName>
        <fullName evidence="1">Uncharacterized protein</fullName>
    </submittedName>
</protein>
<dbReference type="GeneID" id="8437346"/>
<proteinExistence type="predicted"/>
<dbReference type="InParanoid" id="C4JW77"/>